<organism evidence="13">
    <name type="scientific">Psilocybe cubensis</name>
    <name type="common">Psychedelic mushroom</name>
    <name type="synonym">Stropharia cubensis</name>
    <dbReference type="NCBI Taxonomy" id="181762"/>
    <lineage>
        <taxon>Eukaryota</taxon>
        <taxon>Fungi</taxon>
        <taxon>Dikarya</taxon>
        <taxon>Basidiomycota</taxon>
        <taxon>Agaricomycotina</taxon>
        <taxon>Agaricomycetes</taxon>
        <taxon>Agaricomycetidae</taxon>
        <taxon>Agaricales</taxon>
        <taxon>Agaricineae</taxon>
        <taxon>Strophariaceae</taxon>
        <taxon>Psilocybe</taxon>
    </lineage>
</organism>
<dbReference type="SUPFAM" id="SSF52540">
    <property type="entry name" value="P-loop containing nucleoside triphosphate hydrolases"/>
    <property type="match status" value="1"/>
</dbReference>
<feature type="transmembrane region" description="Helical" evidence="12">
    <location>
        <begin position="24"/>
        <end position="42"/>
    </location>
</feature>
<evidence type="ECO:0000256" key="9">
    <source>
        <dbReference type="ARBA" id="ARBA00023136"/>
    </source>
</evidence>
<gene>
    <name evidence="13" type="ORF">JR316_003921</name>
</gene>
<comment type="subcellular location">
    <subcellularLocation>
        <location evidence="1">Endoplasmic reticulum membrane</location>
        <topology evidence="1">Single-pass membrane protein</topology>
    </subcellularLocation>
</comment>
<evidence type="ECO:0000313" key="13">
    <source>
        <dbReference type="EMBL" id="KAG5171832.1"/>
    </source>
</evidence>
<dbReference type="Gene3D" id="3.40.50.300">
    <property type="entry name" value="P-loop containing nucleotide triphosphate hydrolases"/>
    <property type="match status" value="1"/>
</dbReference>
<name>A0A8H7Y2X6_PSICU</name>
<feature type="region of interest" description="Disordered" evidence="11">
    <location>
        <begin position="205"/>
        <end position="225"/>
    </location>
</feature>
<comment type="caution">
    <text evidence="13">The sequence shown here is derived from an EMBL/GenBank/DDBJ whole genome shotgun (WGS) entry which is preliminary data.</text>
</comment>
<sequence>MCDKNLPCDPEVVPLSTTITPTSLAIASLIVALVIVAAIFFLTKKSSKSRGNTFLLVGPPDAGKTSILSQLAYSQTLPTQTSMQINSAGVTLSQSKSIRVVDVPGHARLRNQFEEYLPETKVVGFVVDASTISRNAPAVAEHLHHILHALTSFPPSQQPPLLVILAHKADLFKSTSSSNANTSTLAINRVKAILERELEKRRASQSGGVNVEGLGEEGERADMGGLECGEKEGSAFKFDEWEGGDVVFLGTSIVSSSSEKVASEGSLETLWEFLADNM</sequence>
<dbReference type="InterPro" id="IPR024156">
    <property type="entry name" value="Small_GTPase_ARF"/>
</dbReference>
<dbReference type="AlphaFoldDB" id="A0A8H7Y2X6"/>
<evidence type="ECO:0000256" key="5">
    <source>
        <dbReference type="ARBA" id="ARBA00022741"/>
    </source>
</evidence>
<evidence type="ECO:0000256" key="3">
    <source>
        <dbReference type="ARBA" id="ARBA00020256"/>
    </source>
</evidence>
<protein>
    <recommendedName>
        <fullName evidence="3">Signal recognition particle receptor subunit beta</fullName>
    </recommendedName>
</protein>
<keyword evidence="10" id="KW-0675">Receptor</keyword>
<comment type="similarity">
    <text evidence="2">Belongs to the SRP receptor beta subunit family.</text>
</comment>
<dbReference type="PANTHER" id="PTHR11711">
    <property type="entry name" value="ADP RIBOSYLATION FACTOR-RELATED"/>
    <property type="match status" value="1"/>
</dbReference>
<evidence type="ECO:0000256" key="1">
    <source>
        <dbReference type="ARBA" id="ARBA00004389"/>
    </source>
</evidence>
<evidence type="ECO:0000256" key="11">
    <source>
        <dbReference type="SAM" id="MobiDB-lite"/>
    </source>
</evidence>
<accession>A0A8H7Y2X6</accession>
<dbReference type="GO" id="GO:0005525">
    <property type="term" value="F:GTP binding"/>
    <property type="evidence" value="ECO:0007669"/>
    <property type="project" value="UniProtKB-KW"/>
</dbReference>
<dbReference type="EMBL" id="JAFIQS010000003">
    <property type="protein sequence ID" value="KAG5171832.1"/>
    <property type="molecule type" value="Genomic_DNA"/>
</dbReference>
<keyword evidence="7 12" id="KW-1133">Transmembrane helix</keyword>
<keyword evidence="8" id="KW-0342">GTP-binding</keyword>
<evidence type="ECO:0000256" key="2">
    <source>
        <dbReference type="ARBA" id="ARBA00005619"/>
    </source>
</evidence>
<dbReference type="GO" id="GO:0005789">
    <property type="term" value="C:endoplasmic reticulum membrane"/>
    <property type="evidence" value="ECO:0007669"/>
    <property type="project" value="UniProtKB-SubCell"/>
</dbReference>
<dbReference type="InterPro" id="IPR027417">
    <property type="entry name" value="P-loop_NTPase"/>
</dbReference>
<keyword evidence="5" id="KW-0547">Nucleotide-binding</keyword>
<keyword evidence="9 12" id="KW-0472">Membrane</keyword>
<evidence type="ECO:0000256" key="8">
    <source>
        <dbReference type="ARBA" id="ARBA00023134"/>
    </source>
</evidence>
<evidence type="ECO:0000256" key="7">
    <source>
        <dbReference type="ARBA" id="ARBA00022989"/>
    </source>
</evidence>
<proteinExistence type="inferred from homology"/>
<reference evidence="13" key="1">
    <citation type="submission" date="2021-02" db="EMBL/GenBank/DDBJ databases">
        <title>Psilocybe cubensis genome.</title>
        <authorList>
            <person name="Mckernan K.J."/>
            <person name="Crawford S."/>
            <person name="Trippe A."/>
            <person name="Kane L.T."/>
            <person name="Mclaughlin S."/>
        </authorList>
    </citation>
    <scope>NUCLEOTIDE SEQUENCE [LARGE SCALE GENOMIC DNA]</scope>
    <source>
        <strain evidence="13">MGC-MH-2018</strain>
    </source>
</reference>
<dbReference type="Pfam" id="PF09439">
    <property type="entry name" value="SRPRB"/>
    <property type="match status" value="1"/>
</dbReference>
<evidence type="ECO:0000256" key="12">
    <source>
        <dbReference type="SAM" id="Phobius"/>
    </source>
</evidence>
<evidence type="ECO:0000256" key="10">
    <source>
        <dbReference type="ARBA" id="ARBA00023170"/>
    </source>
</evidence>
<keyword evidence="4 12" id="KW-0812">Transmembrane</keyword>
<evidence type="ECO:0000256" key="4">
    <source>
        <dbReference type="ARBA" id="ARBA00022692"/>
    </source>
</evidence>
<dbReference type="InterPro" id="IPR019009">
    <property type="entry name" value="SRP_receptor_beta_su"/>
</dbReference>
<evidence type="ECO:0000256" key="6">
    <source>
        <dbReference type="ARBA" id="ARBA00022824"/>
    </source>
</evidence>
<keyword evidence="6" id="KW-0256">Endoplasmic reticulum</keyword>